<comment type="caution">
    <text evidence="1">The sequence shown here is derived from an EMBL/GenBank/DDBJ whole genome shotgun (WGS) entry which is preliminary data.</text>
</comment>
<reference evidence="1 2" key="1">
    <citation type="journal article" date="2016" name="Nat. Commun.">
        <title>Extremotolerant tardigrade genome and improved radiotolerance of human cultured cells by tardigrade-unique protein.</title>
        <authorList>
            <person name="Hashimoto T."/>
            <person name="Horikawa D.D."/>
            <person name="Saito Y."/>
            <person name="Kuwahara H."/>
            <person name="Kozuka-Hata H."/>
            <person name="Shin-I T."/>
            <person name="Minakuchi Y."/>
            <person name="Ohishi K."/>
            <person name="Motoyama A."/>
            <person name="Aizu T."/>
            <person name="Enomoto A."/>
            <person name="Kondo K."/>
            <person name="Tanaka S."/>
            <person name="Hara Y."/>
            <person name="Koshikawa S."/>
            <person name="Sagara H."/>
            <person name="Miura T."/>
            <person name="Yokobori S."/>
            <person name="Miyagawa K."/>
            <person name="Suzuki Y."/>
            <person name="Kubo T."/>
            <person name="Oyama M."/>
            <person name="Kohara Y."/>
            <person name="Fujiyama A."/>
            <person name="Arakawa K."/>
            <person name="Katayama T."/>
            <person name="Toyoda A."/>
            <person name="Kunieda T."/>
        </authorList>
    </citation>
    <scope>NUCLEOTIDE SEQUENCE [LARGE SCALE GENOMIC DNA]</scope>
    <source>
        <strain evidence="1 2">YOKOZUNA-1</strain>
    </source>
</reference>
<organism evidence="1 2">
    <name type="scientific">Ramazzottius varieornatus</name>
    <name type="common">Water bear</name>
    <name type="synonym">Tardigrade</name>
    <dbReference type="NCBI Taxonomy" id="947166"/>
    <lineage>
        <taxon>Eukaryota</taxon>
        <taxon>Metazoa</taxon>
        <taxon>Ecdysozoa</taxon>
        <taxon>Tardigrada</taxon>
        <taxon>Eutardigrada</taxon>
        <taxon>Parachela</taxon>
        <taxon>Hypsibioidea</taxon>
        <taxon>Ramazzottiidae</taxon>
        <taxon>Ramazzottius</taxon>
    </lineage>
</organism>
<sequence length="105" mass="11789">MPSTAPLSIRVGAEPETNRDRVIRNAKDVQDVRLARSASVYRHETLYNTNWKKILEDVAPALAELREGRLFPELMQKALGTAEESLARMEGVHARIDQGLEPEPP</sequence>
<proteinExistence type="predicted"/>
<keyword evidence="2" id="KW-1185">Reference proteome</keyword>
<accession>A0A1D1W434</accession>
<protein>
    <submittedName>
        <fullName evidence="1">Uncharacterized protein</fullName>
    </submittedName>
</protein>
<dbReference type="Proteomes" id="UP000186922">
    <property type="component" value="Unassembled WGS sequence"/>
</dbReference>
<dbReference type="EMBL" id="BDGG01000017">
    <property type="protein sequence ID" value="GAV08250.1"/>
    <property type="molecule type" value="Genomic_DNA"/>
</dbReference>
<evidence type="ECO:0000313" key="2">
    <source>
        <dbReference type="Proteomes" id="UP000186922"/>
    </source>
</evidence>
<dbReference type="AlphaFoldDB" id="A0A1D1W434"/>
<evidence type="ECO:0000313" key="1">
    <source>
        <dbReference type="EMBL" id="GAV08250.1"/>
    </source>
</evidence>
<gene>
    <name evidence="1" type="primary">RvY_17973-1</name>
    <name evidence="1" type="synonym">RvY_17973.1</name>
    <name evidence="1" type="ORF">RvY_17973</name>
</gene>
<name>A0A1D1W434_RAMVA</name>